<evidence type="ECO:0000256" key="1">
    <source>
        <dbReference type="SAM" id="MobiDB-lite"/>
    </source>
</evidence>
<sequence>MKHQRRKAKPVLNASSMRLLFVQAHAPQEHRTRTLTCEAQFCNQPIRNAAQRTSIGKAKKEVADGCKPRTSTSSVSEMHLVRGISMIRSHYCYKNHECPSLRKNSLPSAHSPSLISKNSLPVLLQLILQALQAHGERKTDCMPAFTFTFNRFMCRTALKIQHGARFSLKPPSAGNILHSPYSFGHLLARHSVSADLSSPIRALETAAASCRRHFVVLGNRIWMGGCKKTPEHNADNSQAACQEEHRFLFCWEAVDNKTVPAVASIGGTNSKASRLASARNKARCSKQACPTRYRHHNGEAREGNHSGKLPENASFYNFISKDAGLLAQTSPFSLGNLSPFLGLPAPARGPFSGPACAGTGSSACARRTTATSAPNPRPTRLQVAWQQHPCDAGEAVLGLMPAYHTRGYQPFICTGHAPEGALLLTNTKDNTLSSDQPPPEPLLPNSYFINEVHTFRGSSAVVLLARISIEGIAALEPQEKSQPSLDPGSSVLSSVRVTAAVRGEKLLIFGPRHNIPPRNMPEQGWNSLKWLGQSGDASGHHTSRPNERQRSRAALEDAVGQQPEPTHQIFRPAELDEAIFTRSRQTSVQEVVKNLLELYITKTPQK</sequence>
<gene>
    <name evidence="2" type="ORF">Anapl_03933</name>
</gene>
<organism evidence="2 3">
    <name type="scientific">Anas platyrhynchos</name>
    <name type="common">Mallard</name>
    <name type="synonym">Anas boschas</name>
    <dbReference type="NCBI Taxonomy" id="8839"/>
    <lineage>
        <taxon>Eukaryota</taxon>
        <taxon>Metazoa</taxon>
        <taxon>Chordata</taxon>
        <taxon>Craniata</taxon>
        <taxon>Vertebrata</taxon>
        <taxon>Euteleostomi</taxon>
        <taxon>Archelosauria</taxon>
        <taxon>Archosauria</taxon>
        <taxon>Dinosauria</taxon>
        <taxon>Saurischia</taxon>
        <taxon>Theropoda</taxon>
        <taxon>Coelurosauria</taxon>
        <taxon>Aves</taxon>
        <taxon>Neognathae</taxon>
        <taxon>Galloanserae</taxon>
        <taxon>Anseriformes</taxon>
        <taxon>Anatidae</taxon>
        <taxon>Anatinae</taxon>
        <taxon>Anas</taxon>
    </lineage>
</organism>
<dbReference type="EMBL" id="KB742712">
    <property type="protein sequence ID" value="EOB05144.1"/>
    <property type="molecule type" value="Genomic_DNA"/>
</dbReference>
<evidence type="ECO:0000313" key="3">
    <source>
        <dbReference type="Proteomes" id="UP000296049"/>
    </source>
</evidence>
<feature type="compositionally biased region" description="Basic and acidic residues" evidence="1">
    <location>
        <begin position="544"/>
        <end position="555"/>
    </location>
</feature>
<proteinExistence type="predicted"/>
<keyword evidence="3" id="KW-1185">Reference proteome</keyword>
<dbReference type="Proteomes" id="UP000296049">
    <property type="component" value="Unassembled WGS sequence"/>
</dbReference>
<protein>
    <submittedName>
        <fullName evidence="2">Uncharacterized protein</fullName>
    </submittedName>
</protein>
<accession>R0LHI7</accession>
<feature type="region of interest" description="Disordered" evidence="1">
    <location>
        <begin position="526"/>
        <end position="568"/>
    </location>
</feature>
<name>R0LHI7_ANAPL</name>
<evidence type="ECO:0000313" key="2">
    <source>
        <dbReference type="EMBL" id="EOB05144.1"/>
    </source>
</evidence>
<reference evidence="3" key="1">
    <citation type="journal article" date="2013" name="Nat. Genet.">
        <title>The duck genome and transcriptome provide insight into an avian influenza virus reservoir species.</title>
        <authorList>
            <person name="Huang Y."/>
            <person name="Li Y."/>
            <person name="Burt D.W."/>
            <person name="Chen H."/>
            <person name="Zhang Y."/>
            <person name="Qian W."/>
            <person name="Kim H."/>
            <person name="Gan S."/>
            <person name="Zhao Y."/>
            <person name="Li J."/>
            <person name="Yi K."/>
            <person name="Feng H."/>
            <person name="Zhu P."/>
            <person name="Li B."/>
            <person name="Liu Q."/>
            <person name="Fairley S."/>
            <person name="Magor K.E."/>
            <person name="Du Z."/>
            <person name="Hu X."/>
            <person name="Goodman L."/>
            <person name="Tafer H."/>
            <person name="Vignal A."/>
            <person name="Lee T."/>
            <person name="Kim K.W."/>
            <person name="Sheng Z."/>
            <person name="An Y."/>
            <person name="Searle S."/>
            <person name="Herrero J."/>
            <person name="Groenen M.A."/>
            <person name="Crooijmans R.P."/>
            <person name="Faraut T."/>
            <person name="Cai Q."/>
            <person name="Webster R.G."/>
            <person name="Aldridge J.R."/>
            <person name="Warren W.C."/>
            <person name="Bartschat S."/>
            <person name="Kehr S."/>
            <person name="Marz M."/>
            <person name="Stadler P.F."/>
            <person name="Smith J."/>
            <person name="Kraus R.H."/>
            <person name="Zhao Y."/>
            <person name="Ren L."/>
            <person name="Fei J."/>
            <person name="Morisson M."/>
            <person name="Kaiser P."/>
            <person name="Griffin D.K."/>
            <person name="Rao M."/>
            <person name="Pitel F."/>
            <person name="Wang J."/>
            <person name="Li N."/>
        </authorList>
    </citation>
    <scope>NUCLEOTIDE SEQUENCE [LARGE SCALE GENOMIC DNA]</scope>
</reference>
<dbReference type="AlphaFoldDB" id="R0LHI7"/>